<organism evidence="6 7">
    <name type="scientific">Rhododendron williamsianum</name>
    <dbReference type="NCBI Taxonomy" id="262921"/>
    <lineage>
        <taxon>Eukaryota</taxon>
        <taxon>Viridiplantae</taxon>
        <taxon>Streptophyta</taxon>
        <taxon>Embryophyta</taxon>
        <taxon>Tracheophyta</taxon>
        <taxon>Spermatophyta</taxon>
        <taxon>Magnoliopsida</taxon>
        <taxon>eudicotyledons</taxon>
        <taxon>Gunneridae</taxon>
        <taxon>Pentapetalae</taxon>
        <taxon>asterids</taxon>
        <taxon>Ericales</taxon>
        <taxon>Ericaceae</taxon>
        <taxon>Ericoideae</taxon>
        <taxon>Rhodoreae</taxon>
        <taxon>Rhododendron</taxon>
    </lineage>
</organism>
<evidence type="ECO:0000259" key="5">
    <source>
        <dbReference type="PROSITE" id="PS50600"/>
    </source>
</evidence>
<comment type="caution">
    <text evidence="6">The sequence shown here is derived from an EMBL/GenBank/DDBJ whole genome shotgun (WGS) entry which is preliminary data.</text>
</comment>
<proteinExistence type="inferred from homology"/>
<protein>
    <recommendedName>
        <fullName evidence="5">Ubiquitin-like protease family profile domain-containing protein</fullName>
    </recommendedName>
</protein>
<feature type="non-terminal residue" evidence="6">
    <location>
        <position position="1"/>
    </location>
</feature>
<evidence type="ECO:0000313" key="7">
    <source>
        <dbReference type="Proteomes" id="UP000428333"/>
    </source>
</evidence>
<comment type="similarity">
    <text evidence="1">Belongs to the peptidase C48 family.</text>
</comment>
<keyword evidence="3" id="KW-0378">Hydrolase</keyword>
<sequence>MAKTIPLWVEMKGGTPRKVTSGTTLRARDLKVDQTPSLKDKTHHRGYISWDVEGGTPRKTIMRLPFAELNFGNSTPNVRPSSRKHTKSGNGTGRVKIEMARPSRDGGTPLNTKMSHPFAVLNVEKNTPNVRLSSSKRTKSGNVRGRVKIGKVRMNEGKVRDTAFRSSLGGVIPLIKELKLSDRHKEVLMTTPFWGIFEAILKDNLSPRHCRKSDKMIIEIINAYDSATNKFRLGNELVGITQDDIGQIFGISCGTEYVKIKYCCKEDVKMAGRRKIKDDRFTSKSLKDKMFENASGSNNPIGIIKWSIPAMVTKFNKIGGLKNLKPSQVIRRDASVNGAVVGEALVIEDIVQDSLSSEDAPCSPIENDGLSPAGLKWDEEISSLANTHENDNDRAANTVLDIAKQNKDDSNEEAIGSKKTQLVFDLREHITLVKDQIKRRDETHARDIQTMEDKIVSMHETILKLMAENNQLLDELHEAVVHSITQLSRPMSKEERQRSMVKDLKAKVRKGTKNENYVYPSKRQKCMTRSVKSDQEVGNEGVVDVDNIILGRKQVFKKPDPIRGLKTNKVHRHMLKKDKEKLTQIWTEAYSNSCIWTGSELGSNVWVEDIRQLIEESAMSGNVIDAYSEVLFLEQQRRASDIQGNGTQMNNEMSYVFSWTFLGLLEEKTPEERLKLLGKMMPKTRSYRYLLFPIHHGFHWTLLVLDTEEGSWKFYNSKRLRTGVDSNFEVAVQLKHQLETYWKSKTQGLLCTQDCQSIQQVETSPQQGDSSLDCGVIICYIIHQHMRSESIASKFPTRECRKMRSNMLHAFLNDDHCSWTLEKHLKDNEDFEMEMAN</sequence>
<dbReference type="Proteomes" id="UP000428333">
    <property type="component" value="Linkage Group LG01"/>
</dbReference>
<accession>A0A6A4MBT9</accession>
<dbReference type="InterPro" id="IPR003653">
    <property type="entry name" value="Peptidase_C48_C"/>
</dbReference>
<feature type="domain" description="Ubiquitin-like protease family profile" evidence="5">
    <location>
        <begin position="603"/>
        <end position="785"/>
    </location>
</feature>
<dbReference type="GO" id="GO:0006508">
    <property type="term" value="P:proteolysis"/>
    <property type="evidence" value="ECO:0007669"/>
    <property type="project" value="UniProtKB-KW"/>
</dbReference>
<reference evidence="6 7" key="1">
    <citation type="journal article" date="2019" name="Genome Biol. Evol.">
        <title>The Rhododendron genome and chromosomal organization provide insight into shared whole-genome duplications across the heath family (Ericaceae).</title>
        <authorList>
            <person name="Soza V.L."/>
            <person name="Lindsley D."/>
            <person name="Waalkes A."/>
            <person name="Ramage E."/>
            <person name="Patwardhan R.P."/>
            <person name="Burton J.N."/>
            <person name="Adey A."/>
            <person name="Kumar A."/>
            <person name="Qiu R."/>
            <person name="Shendure J."/>
            <person name="Hall B."/>
        </authorList>
    </citation>
    <scope>NUCLEOTIDE SEQUENCE [LARGE SCALE GENOMIC DNA]</scope>
    <source>
        <strain evidence="6">RSF 1966-606</strain>
    </source>
</reference>
<dbReference type="OrthoDB" id="1613576at2759"/>
<dbReference type="PROSITE" id="PS50600">
    <property type="entry name" value="ULP_PROTEASE"/>
    <property type="match status" value="1"/>
</dbReference>
<dbReference type="SUPFAM" id="SSF54001">
    <property type="entry name" value="Cysteine proteinases"/>
    <property type="match status" value="1"/>
</dbReference>
<gene>
    <name evidence="6" type="ORF">C3L33_00840</name>
</gene>
<dbReference type="GO" id="GO:0008234">
    <property type="term" value="F:cysteine-type peptidase activity"/>
    <property type="evidence" value="ECO:0007669"/>
    <property type="project" value="InterPro"/>
</dbReference>
<dbReference type="Gene3D" id="3.40.395.10">
    <property type="entry name" value="Adenoviral Proteinase, Chain A"/>
    <property type="match status" value="1"/>
</dbReference>
<dbReference type="InterPro" id="IPR038765">
    <property type="entry name" value="Papain-like_cys_pep_sf"/>
</dbReference>
<name>A0A6A4MBT9_9ERIC</name>
<dbReference type="EMBL" id="QEFC01000042">
    <property type="protein sequence ID" value="KAE9467250.1"/>
    <property type="molecule type" value="Genomic_DNA"/>
</dbReference>
<evidence type="ECO:0000256" key="4">
    <source>
        <dbReference type="SAM" id="MobiDB-lite"/>
    </source>
</evidence>
<feature type="region of interest" description="Disordered" evidence="4">
    <location>
        <begin position="72"/>
        <end position="95"/>
    </location>
</feature>
<keyword evidence="2" id="KW-0645">Protease</keyword>
<keyword evidence="7" id="KW-1185">Reference proteome</keyword>
<dbReference type="AlphaFoldDB" id="A0A6A4MBT9"/>
<evidence type="ECO:0000256" key="1">
    <source>
        <dbReference type="ARBA" id="ARBA00005234"/>
    </source>
</evidence>
<evidence type="ECO:0000313" key="6">
    <source>
        <dbReference type="EMBL" id="KAE9467250.1"/>
    </source>
</evidence>
<evidence type="ECO:0000256" key="3">
    <source>
        <dbReference type="ARBA" id="ARBA00022801"/>
    </source>
</evidence>
<evidence type="ECO:0000256" key="2">
    <source>
        <dbReference type="ARBA" id="ARBA00022670"/>
    </source>
</evidence>